<comment type="caution">
    <text evidence="1">The sequence shown here is derived from an EMBL/GenBank/DDBJ whole genome shotgun (WGS) entry which is preliminary data.</text>
</comment>
<evidence type="ECO:0000313" key="2">
    <source>
        <dbReference type="Proteomes" id="UP000293952"/>
    </source>
</evidence>
<proteinExistence type="predicted"/>
<dbReference type="EMBL" id="SETE01000003">
    <property type="protein sequence ID" value="RYM33774.1"/>
    <property type="molecule type" value="Genomic_DNA"/>
</dbReference>
<gene>
    <name evidence="1" type="ORF">ERX46_07340</name>
</gene>
<protein>
    <submittedName>
        <fullName evidence="1">Uncharacterized protein</fullName>
    </submittedName>
</protein>
<sequence length="221" mass="25574">MKIGVKVEDVKTVHELDIYWEIEDYKNLLKAFDYPDAEKLKDAEVLEFLFMAISDFEPAEAAEIVLTYKMSDKLNEGQIQNLSHEMLIEKVAEQYAEPALHFDLYNINQFLRKAYNGKFPDTEATIITASFDGIDLDSKMTKEILIKALCGGLNDGNLIHRLFEDQVKGEIAFTDAEKVIWNFKKTGEKSMEIITSKKWIEKEDFGQIDYTAEIEFFNEEE</sequence>
<accession>A0A4Q4KMZ3</accession>
<dbReference type="RefSeq" id="WP_130093215.1">
    <property type="nucleotide sequence ID" value="NZ_SETE01000003.1"/>
</dbReference>
<dbReference type="AlphaFoldDB" id="A0A4Q4KMZ3"/>
<evidence type="ECO:0000313" key="1">
    <source>
        <dbReference type="EMBL" id="RYM33774.1"/>
    </source>
</evidence>
<dbReference type="Proteomes" id="UP000293952">
    <property type="component" value="Unassembled WGS sequence"/>
</dbReference>
<organism evidence="1 2">
    <name type="scientific">Brumimicrobium glaciale</name>
    <dbReference type="NCBI Taxonomy" id="200475"/>
    <lineage>
        <taxon>Bacteria</taxon>
        <taxon>Pseudomonadati</taxon>
        <taxon>Bacteroidota</taxon>
        <taxon>Flavobacteriia</taxon>
        <taxon>Flavobacteriales</taxon>
        <taxon>Crocinitomicaceae</taxon>
        <taxon>Brumimicrobium</taxon>
    </lineage>
</organism>
<keyword evidence="2" id="KW-1185">Reference proteome</keyword>
<reference evidence="1 2" key="1">
    <citation type="submission" date="2019-02" db="EMBL/GenBank/DDBJ databases">
        <title>Genome sequence of the sea-ice species Brumimicrobium glaciale.</title>
        <authorList>
            <person name="Bowman J.P."/>
        </authorList>
    </citation>
    <scope>NUCLEOTIDE SEQUENCE [LARGE SCALE GENOMIC DNA]</scope>
    <source>
        <strain evidence="1 2">IC156</strain>
    </source>
</reference>
<name>A0A4Q4KMZ3_9FLAO</name>
<dbReference type="OrthoDB" id="1118033at2"/>